<evidence type="ECO:0000313" key="2">
    <source>
        <dbReference type="EMBL" id="TPP40328.1"/>
    </source>
</evidence>
<organism evidence="2 3">
    <name type="scientific">Leishmania donovani</name>
    <dbReference type="NCBI Taxonomy" id="5661"/>
    <lineage>
        <taxon>Eukaryota</taxon>
        <taxon>Discoba</taxon>
        <taxon>Euglenozoa</taxon>
        <taxon>Kinetoplastea</taxon>
        <taxon>Metakinetoplastina</taxon>
        <taxon>Trypanosomatida</taxon>
        <taxon>Trypanosomatidae</taxon>
        <taxon>Leishmaniinae</taxon>
        <taxon>Leishmania</taxon>
    </lineage>
</organism>
<dbReference type="PANTHER" id="PTHR36494:SF2">
    <property type="match status" value="1"/>
</dbReference>
<dbReference type="EMBL" id="RHLD01000012">
    <property type="protein sequence ID" value="TPP40328.1"/>
    <property type="molecule type" value="Genomic_DNA"/>
</dbReference>
<protein>
    <submittedName>
        <fullName evidence="2">Uncharacterized protein</fullName>
    </submittedName>
</protein>
<dbReference type="PANTHER" id="PTHR36494">
    <property type="match status" value="1"/>
</dbReference>
<feature type="compositionally biased region" description="Low complexity" evidence="1">
    <location>
        <begin position="1521"/>
        <end position="1534"/>
    </location>
</feature>
<dbReference type="Proteomes" id="UP000318821">
    <property type="component" value="Unassembled WGS sequence"/>
</dbReference>
<reference evidence="3" key="1">
    <citation type="submission" date="2019-02" db="EMBL/GenBank/DDBJ databases">
        <title>FDA dAtabase for Regulatory Grade micrObial Sequences (FDA-ARGOS): Supporting development and validation of Infectious Disease Dx tests.</title>
        <authorList>
            <person name="Duncan R."/>
            <person name="Fisher C."/>
            <person name="Tallon L."/>
            <person name="Sadzewicz L."/>
            <person name="Sengamalay N."/>
            <person name="Ott S."/>
            <person name="Godinez A."/>
            <person name="Nagaraj S."/>
            <person name="Vavikolanu K."/>
            <person name="Vyas G."/>
            <person name="Nadendla S."/>
            <person name="Aluvathingal J."/>
            <person name="Sichtig H."/>
        </authorList>
    </citation>
    <scope>NUCLEOTIDE SEQUENCE [LARGE SCALE GENOMIC DNA]</scope>
    <source>
        <strain evidence="3">FDAARGOS_360</strain>
    </source>
</reference>
<gene>
    <name evidence="2" type="ORF">CGC20_12565</name>
</gene>
<proteinExistence type="predicted"/>
<evidence type="ECO:0000313" key="3">
    <source>
        <dbReference type="Proteomes" id="UP000318821"/>
    </source>
</evidence>
<feature type="compositionally biased region" description="Low complexity" evidence="1">
    <location>
        <begin position="451"/>
        <end position="464"/>
    </location>
</feature>
<feature type="compositionally biased region" description="Low complexity" evidence="1">
    <location>
        <begin position="836"/>
        <end position="849"/>
    </location>
</feature>
<name>A0A504WXA8_LEIDO</name>
<feature type="region of interest" description="Disordered" evidence="1">
    <location>
        <begin position="434"/>
        <end position="464"/>
    </location>
</feature>
<feature type="region of interest" description="Disordered" evidence="1">
    <location>
        <begin position="89"/>
        <end position="119"/>
    </location>
</feature>
<accession>A0A504WXA8</accession>
<sequence>MRSTVFKTPVVPSESEEQRYMLPVTRGGGAQGSVEDTSVVVLSGNALWRCAVCHKVKDLKGPHLDGKASVRSDCWPCGKKTTFLRDASAMSRHGAVTTPTASQPQAPNGADAAAHAPDSPSASVFAASAATSSSQVLVSSPGATNMPAGTAPFKSAFGAVSAPDAAKPAAAPSKSAFGAVSAPDAAKPAAAPSKSAFGGVGEWSGPMPPIGSAVKSSCGSISDEVSAMCSLNSSSEKLMSGVTRQSPKAVTAPTGAARAEAAGLAESSCVLPERVWRCVVCHKVKDLKGPHLDGKASVRSDCWPCGKKTTFVQEDSGDGSLVGADRRASRLAEAAGGEGAPVLRELRSTVFKTPVVPSESEEQRYMLPVTRGGGAQGSVEDTSVVVLSGNALWRCAVCHKVKDLKGPHLDGKASVRSDCWPCGKKTTFLRDASAMSRHGAVTTPTASQPQAPNGADAAAHAPDSPSASVFAASAATSSSQVLVSSPGATNMPAGTAPSKSAFGAVSAPDAAKPAAAPFKSAFGGISAPDVAKPAAAPFKSAFGAVSAPDAAKPAAAPSKSAFGAVSAPDAAKPAAAPSKSAFGGVGEWSGPMPPIGSAVKSSCGSISDEVSAMCSLNSSSEKLMSGVTRQSPKAVTAPTGAARAEAAGLAESSCVLPERVWRCVVCHKVKDLKGPHLDGKASVRSDCWPCGKKTTFVQEDSGDGSLVGADRRASRLAEAAGGEGAPVLRELRSTVFKTPVVPSESEEQRYMLPVTRGGGAQGSVEDTSVVVLSGNALWRCAVCHKVKDLKGPHLDGKASVRSDCWPCGKKTTFLRDASAMSRHGAVTTPTASQPQAPNGADAAAHAPDSPSASVFAASAATSSSQVLVSSPGATNMPAGTAPSKSAFGAVSAPDAAKPAAAPFKSAFGGISAPDVAKPAAAPFKSAFGAVSAPDAAKPAAAPFKSAFGGISAPDAAKPAAAPFKSAFGDISAPDVAKPAAAPFKSAFGAVSAPDAAKPAAAPSKSAFGAVSAPDAAKPAAAPFKSAFGAVSAPDAAKPAAAPSKSAFGAVSAPDAAKPAAAPFKSAFGAVSAPDAAKPAAAPSKSAFGAVSAPDAAKPAAAPFKSAFGDISAPDVAKPAAAPFKSAFGAVSAPDAAKPAAAPFKSAFGAVSAPDAAKPAAAPFKSAFGAVSAPDAAKPAAAPSKSAFGAVSAPDAAKPAAAPFKSAFGAVSAPDAAKPAAAPFKSAFGAVSAPDAAKPAAAPSKSAFGAVSAPDAAKPAAAPSKSAFGGVGEWSGPMPPIGSAVKSSCGSISDEVSAMCSLNSSSEKLMSGVTRQSPKAVTAPTGAARAEAAGLAESSCVLPERVWRCVVCHKVKDLKGPHLDGKASVRSDCWPCGKKTTFVQEDSGDGSLVGADRRASRLAEAAGGEGAPVLRELRSTVFKTPVVPSESEEQRYMLPVTRGGGAQGSVEDTSVVVLSGNALWRCAVCHKVKDLKGPHLDGKASVRSDCWPCGKKTTFLRDASAMSRHGAVTTPTASQPQAPNGADAAAHAPDSPSASVFAASAATSSSQVLVSSPGATNMPAGTAPSKSAFGAVSAPDAAKPAAAPFKSAFGAVSAPDAAKPAAAPSKSAFGDISAPDVAKPAAAPFKSAFGAVSAPDAAKPAAAPFKSAFGAVSAPDAAKPAAAPSKSAFGDISAPDVAKPAAAPFKSAFGAVSAPDAAKPAAAPFKSAFGGISAPDAAKPAAAPSKSAFGAVSAPDAAKPAAAPSKSAFGASAFGAVSAPDAAKPAAAPFKSAFGAVSAPDAAKPAAAPSKSAFGAVSAPDAAKPAAAPFKSAFGAVSAPDAAKPAAAQLRVVYDDTYYVSDFGVSKDGEEFLQLNEDSNRGKDALFVEGRQLSFSDASSGAAANVCAAGPSATSSWDMAFSNALVPSAATGCCSSAVVEKLINKALKEQRVEMKEELEFFRKDLLFEVRQAISQGHVHAVAKDRACFEEPPAQMTESLIRRHLSKAFRKS</sequence>
<feature type="compositionally biased region" description="Low complexity" evidence="1">
    <location>
        <begin position="106"/>
        <end position="119"/>
    </location>
</feature>
<dbReference type="VEuPathDB" id="TriTrypDB:LdCL_280038200"/>
<evidence type="ECO:0000256" key="1">
    <source>
        <dbReference type="SAM" id="MobiDB-lite"/>
    </source>
</evidence>
<dbReference type="VEuPathDB" id="TriTrypDB:LDHU3_28.4340"/>
<feature type="region of interest" description="Disordered" evidence="1">
    <location>
        <begin position="1503"/>
        <end position="1534"/>
    </location>
</feature>
<comment type="caution">
    <text evidence="2">The sequence shown here is derived from an EMBL/GenBank/DDBJ whole genome shotgun (WGS) entry which is preliminary data.</text>
</comment>
<feature type="region of interest" description="Disordered" evidence="1">
    <location>
        <begin position="819"/>
        <end position="849"/>
    </location>
</feature>